<evidence type="ECO:0000256" key="6">
    <source>
        <dbReference type="ARBA" id="ARBA00047928"/>
    </source>
</evidence>
<sequence length="127" mass="13661">MAMGIGFENMAGPLKYQAVALRVSGDMAIFYNCAMNGYQDTLYAHSNSQFYPQCTITGTIDFIFGNASAVFQDCKMIVRKPLDNQVCTMTAQGRTNRTSKGALVLQGCTITTVLKQGAATTIAPNSP</sequence>
<evidence type="ECO:0000256" key="4">
    <source>
        <dbReference type="ARBA" id="ARBA00023085"/>
    </source>
</evidence>
<dbReference type="AlphaFoldDB" id="A0A9K3DIB0"/>
<evidence type="ECO:0000256" key="1">
    <source>
        <dbReference type="ARBA" id="ARBA00005184"/>
    </source>
</evidence>
<comment type="catalytic activity">
    <reaction evidence="6 8">
        <text>[(1-&gt;4)-alpha-D-galacturonosyl methyl ester](n) + n H2O = [(1-&gt;4)-alpha-D-galacturonosyl](n) + n methanol + n H(+)</text>
        <dbReference type="Rhea" id="RHEA:22380"/>
        <dbReference type="Rhea" id="RHEA-COMP:14570"/>
        <dbReference type="Rhea" id="RHEA-COMP:14573"/>
        <dbReference type="ChEBI" id="CHEBI:15377"/>
        <dbReference type="ChEBI" id="CHEBI:15378"/>
        <dbReference type="ChEBI" id="CHEBI:17790"/>
        <dbReference type="ChEBI" id="CHEBI:140522"/>
        <dbReference type="ChEBI" id="CHEBI:140523"/>
        <dbReference type="EC" id="3.1.1.11"/>
    </reaction>
</comment>
<keyword evidence="4 8" id="KW-0063">Aspartyl esterase</keyword>
<dbReference type="EMBL" id="MNCJ02000332">
    <property type="protein sequence ID" value="KAF5754652.1"/>
    <property type="molecule type" value="Genomic_DNA"/>
</dbReference>
<accession>A0A9K3DIB0</accession>
<protein>
    <recommendedName>
        <fullName evidence="2 8">Pectinesterase</fullName>
        <ecNumber evidence="2 8">3.1.1.11</ecNumber>
    </recommendedName>
</protein>
<dbReference type="GO" id="GO:0042545">
    <property type="term" value="P:cell wall modification"/>
    <property type="evidence" value="ECO:0007669"/>
    <property type="project" value="UniProtKB-UniRule"/>
</dbReference>
<comment type="pathway">
    <text evidence="1 8">Glycan metabolism; pectin degradation; 2-dehydro-3-deoxy-D-gluconate from pectin: step 1/5.</text>
</comment>
<dbReference type="GO" id="GO:0045490">
    <property type="term" value="P:pectin catabolic process"/>
    <property type="evidence" value="ECO:0007669"/>
    <property type="project" value="UniProtKB-UniRule"/>
</dbReference>
<evidence type="ECO:0000313" key="11">
    <source>
        <dbReference type="Proteomes" id="UP000215914"/>
    </source>
</evidence>
<comment type="caution">
    <text evidence="10">The sequence shown here is derived from an EMBL/GenBank/DDBJ whole genome shotgun (WGS) entry which is preliminary data.</text>
</comment>
<evidence type="ECO:0000313" key="10">
    <source>
        <dbReference type="EMBL" id="KAF5754652.1"/>
    </source>
</evidence>
<dbReference type="Gramene" id="mRNA:HanXRQr2_Chr17g0793681">
    <property type="protein sequence ID" value="CDS:HanXRQr2_Chr17g0793681.1"/>
    <property type="gene ID" value="HanXRQr2_Chr17g0793681"/>
</dbReference>
<evidence type="ECO:0000256" key="3">
    <source>
        <dbReference type="ARBA" id="ARBA00022801"/>
    </source>
</evidence>
<keyword evidence="5" id="KW-0961">Cell wall biogenesis/degradation</keyword>
<name>A0A9K3DIB0_HELAN</name>
<feature type="domain" description="Pectinesterase catalytic" evidence="9">
    <location>
        <begin position="1"/>
        <end position="113"/>
    </location>
</feature>
<gene>
    <name evidence="10" type="ORF">HanXRQr2_Chr17g0793681</name>
</gene>
<dbReference type="PROSITE" id="PS00503">
    <property type="entry name" value="PECTINESTERASE_2"/>
    <property type="match status" value="1"/>
</dbReference>
<dbReference type="InterPro" id="IPR000070">
    <property type="entry name" value="Pectinesterase_cat"/>
</dbReference>
<dbReference type="Proteomes" id="UP000215914">
    <property type="component" value="Unassembled WGS sequence"/>
</dbReference>
<dbReference type="InterPro" id="IPR012334">
    <property type="entry name" value="Pectin_lyas_fold"/>
</dbReference>
<dbReference type="Pfam" id="PF01095">
    <property type="entry name" value="Pectinesterase"/>
    <property type="match status" value="1"/>
</dbReference>
<dbReference type="SUPFAM" id="SSF51126">
    <property type="entry name" value="Pectin lyase-like"/>
    <property type="match status" value="1"/>
</dbReference>
<keyword evidence="11" id="KW-1185">Reference proteome</keyword>
<evidence type="ECO:0000259" key="9">
    <source>
        <dbReference type="Pfam" id="PF01095"/>
    </source>
</evidence>
<evidence type="ECO:0000256" key="8">
    <source>
        <dbReference type="RuleBase" id="RU000589"/>
    </source>
</evidence>
<dbReference type="GO" id="GO:0030599">
    <property type="term" value="F:pectinesterase activity"/>
    <property type="evidence" value="ECO:0007669"/>
    <property type="project" value="UniProtKB-UniRule"/>
</dbReference>
<keyword evidence="3 8" id="KW-0378">Hydrolase</keyword>
<evidence type="ECO:0000256" key="2">
    <source>
        <dbReference type="ARBA" id="ARBA00013229"/>
    </source>
</evidence>
<dbReference type="PANTHER" id="PTHR31707">
    <property type="entry name" value="PECTINESTERASE"/>
    <property type="match status" value="1"/>
</dbReference>
<dbReference type="Gene3D" id="2.160.20.10">
    <property type="entry name" value="Single-stranded right-handed beta-helix, Pectin lyase-like"/>
    <property type="match status" value="1"/>
</dbReference>
<dbReference type="InterPro" id="IPR033131">
    <property type="entry name" value="Pectinesterase_Asp_AS"/>
</dbReference>
<organism evidence="10 11">
    <name type="scientific">Helianthus annuus</name>
    <name type="common">Common sunflower</name>
    <dbReference type="NCBI Taxonomy" id="4232"/>
    <lineage>
        <taxon>Eukaryota</taxon>
        <taxon>Viridiplantae</taxon>
        <taxon>Streptophyta</taxon>
        <taxon>Embryophyta</taxon>
        <taxon>Tracheophyta</taxon>
        <taxon>Spermatophyta</taxon>
        <taxon>Magnoliopsida</taxon>
        <taxon>eudicotyledons</taxon>
        <taxon>Gunneridae</taxon>
        <taxon>Pentapetalae</taxon>
        <taxon>asterids</taxon>
        <taxon>campanulids</taxon>
        <taxon>Asterales</taxon>
        <taxon>Asteraceae</taxon>
        <taxon>Asteroideae</taxon>
        <taxon>Heliantheae alliance</taxon>
        <taxon>Heliantheae</taxon>
        <taxon>Helianthus</taxon>
    </lineage>
</organism>
<evidence type="ECO:0000256" key="5">
    <source>
        <dbReference type="ARBA" id="ARBA00023316"/>
    </source>
</evidence>
<evidence type="ECO:0000256" key="7">
    <source>
        <dbReference type="PROSITE-ProRule" id="PRU10040"/>
    </source>
</evidence>
<proteinExistence type="predicted"/>
<reference evidence="10" key="2">
    <citation type="submission" date="2020-06" db="EMBL/GenBank/DDBJ databases">
        <title>Helianthus annuus Genome sequencing and assembly Release 2.</title>
        <authorList>
            <person name="Gouzy J."/>
            <person name="Langlade N."/>
            <person name="Munos S."/>
        </authorList>
    </citation>
    <scope>NUCLEOTIDE SEQUENCE</scope>
    <source>
        <tissue evidence="10">Leaves</tissue>
    </source>
</reference>
<feature type="active site" evidence="7">
    <location>
        <position position="61"/>
    </location>
</feature>
<dbReference type="EC" id="3.1.1.11" evidence="2 8"/>
<dbReference type="InterPro" id="IPR011050">
    <property type="entry name" value="Pectin_lyase_fold/virulence"/>
</dbReference>
<reference evidence="10" key="1">
    <citation type="journal article" date="2017" name="Nature">
        <title>The sunflower genome provides insights into oil metabolism, flowering and Asterid evolution.</title>
        <authorList>
            <person name="Badouin H."/>
            <person name="Gouzy J."/>
            <person name="Grassa C.J."/>
            <person name="Murat F."/>
            <person name="Staton S.E."/>
            <person name="Cottret L."/>
            <person name="Lelandais-Briere C."/>
            <person name="Owens G.L."/>
            <person name="Carrere S."/>
            <person name="Mayjonade B."/>
            <person name="Legrand L."/>
            <person name="Gill N."/>
            <person name="Kane N.C."/>
            <person name="Bowers J.E."/>
            <person name="Hubner S."/>
            <person name="Bellec A."/>
            <person name="Berard A."/>
            <person name="Berges H."/>
            <person name="Blanchet N."/>
            <person name="Boniface M.C."/>
            <person name="Brunel D."/>
            <person name="Catrice O."/>
            <person name="Chaidir N."/>
            <person name="Claudel C."/>
            <person name="Donnadieu C."/>
            <person name="Faraut T."/>
            <person name="Fievet G."/>
            <person name="Helmstetter N."/>
            <person name="King M."/>
            <person name="Knapp S.J."/>
            <person name="Lai Z."/>
            <person name="Le Paslier M.C."/>
            <person name="Lippi Y."/>
            <person name="Lorenzon L."/>
            <person name="Mandel J.R."/>
            <person name="Marage G."/>
            <person name="Marchand G."/>
            <person name="Marquand E."/>
            <person name="Bret-Mestries E."/>
            <person name="Morien E."/>
            <person name="Nambeesan S."/>
            <person name="Nguyen T."/>
            <person name="Pegot-Espagnet P."/>
            <person name="Pouilly N."/>
            <person name="Raftis F."/>
            <person name="Sallet E."/>
            <person name="Schiex T."/>
            <person name="Thomas J."/>
            <person name="Vandecasteele C."/>
            <person name="Vares D."/>
            <person name="Vear F."/>
            <person name="Vautrin S."/>
            <person name="Crespi M."/>
            <person name="Mangin B."/>
            <person name="Burke J.M."/>
            <person name="Salse J."/>
            <person name="Munos S."/>
            <person name="Vincourt P."/>
            <person name="Rieseberg L.H."/>
            <person name="Langlade N.B."/>
        </authorList>
    </citation>
    <scope>NUCLEOTIDE SEQUENCE</scope>
    <source>
        <tissue evidence="10">Leaves</tissue>
    </source>
</reference>